<gene>
    <name evidence="8" type="ORF">ALC56_08254</name>
</gene>
<dbReference type="Pfam" id="PF07651">
    <property type="entry name" value="ANTH"/>
    <property type="match status" value="1"/>
</dbReference>
<evidence type="ECO:0000256" key="3">
    <source>
        <dbReference type="ARBA" id="ARBA00022490"/>
    </source>
</evidence>
<dbReference type="SMART" id="SM00307">
    <property type="entry name" value="ILWEQ"/>
    <property type="match status" value="1"/>
</dbReference>
<organism evidence="8 9">
    <name type="scientific">Trachymyrmex septentrionalis</name>
    <dbReference type="NCBI Taxonomy" id="34720"/>
    <lineage>
        <taxon>Eukaryota</taxon>
        <taxon>Metazoa</taxon>
        <taxon>Ecdysozoa</taxon>
        <taxon>Arthropoda</taxon>
        <taxon>Hexapoda</taxon>
        <taxon>Insecta</taxon>
        <taxon>Pterygota</taxon>
        <taxon>Neoptera</taxon>
        <taxon>Endopterygota</taxon>
        <taxon>Hymenoptera</taxon>
        <taxon>Apocrita</taxon>
        <taxon>Aculeata</taxon>
        <taxon>Formicoidea</taxon>
        <taxon>Formicidae</taxon>
        <taxon>Myrmicinae</taxon>
        <taxon>Trachymyrmex</taxon>
    </lineage>
</organism>
<dbReference type="PANTHER" id="PTHR10407">
    <property type="entry name" value="HUNTINGTIN INTERACTING PROTEIN 1"/>
    <property type="match status" value="1"/>
</dbReference>
<evidence type="ECO:0000256" key="2">
    <source>
        <dbReference type="ARBA" id="ARBA00010135"/>
    </source>
</evidence>
<evidence type="ECO:0000256" key="5">
    <source>
        <dbReference type="SAM" id="Coils"/>
    </source>
</evidence>
<evidence type="ECO:0000313" key="8">
    <source>
        <dbReference type="EMBL" id="KYN37351.1"/>
    </source>
</evidence>
<accession>A0A151JVM6</accession>
<dbReference type="Gene3D" id="1.25.40.90">
    <property type="match status" value="1"/>
</dbReference>
<dbReference type="GO" id="GO:0048268">
    <property type="term" value="P:clathrin coat assembly"/>
    <property type="evidence" value="ECO:0007669"/>
    <property type="project" value="TreeGrafter"/>
</dbReference>
<dbReference type="Proteomes" id="UP000078541">
    <property type="component" value="Unassembled WGS sequence"/>
</dbReference>
<dbReference type="Gene3D" id="1.20.1410.10">
    <property type="entry name" value="I/LWEQ domain"/>
    <property type="match status" value="1"/>
</dbReference>
<keyword evidence="5" id="KW-0175">Coiled coil</keyword>
<dbReference type="InterPro" id="IPR035964">
    <property type="entry name" value="I/LWEQ_dom_sf"/>
</dbReference>
<dbReference type="SMART" id="SM00273">
    <property type="entry name" value="ENTH"/>
    <property type="match status" value="1"/>
</dbReference>
<dbReference type="STRING" id="34720.A0A151JVM6"/>
<dbReference type="GO" id="GO:0030136">
    <property type="term" value="C:clathrin-coated vesicle"/>
    <property type="evidence" value="ECO:0007669"/>
    <property type="project" value="TreeGrafter"/>
</dbReference>
<feature type="domain" description="I/LWEQ" evidence="7">
    <location>
        <begin position="714"/>
        <end position="955"/>
    </location>
</feature>
<dbReference type="FunFam" id="1.25.40.90:FF:000012">
    <property type="entry name" value="Huntingtin interacting protein 1-related"/>
    <property type="match status" value="1"/>
</dbReference>
<dbReference type="InterPro" id="IPR002558">
    <property type="entry name" value="ILWEQ_dom"/>
</dbReference>
<dbReference type="GO" id="GO:0030864">
    <property type="term" value="C:cortical actin cytoskeleton"/>
    <property type="evidence" value="ECO:0007669"/>
    <property type="project" value="TreeGrafter"/>
</dbReference>
<evidence type="ECO:0000259" key="7">
    <source>
        <dbReference type="PROSITE" id="PS50945"/>
    </source>
</evidence>
<dbReference type="InterPro" id="IPR030224">
    <property type="entry name" value="Sla2_fam"/>
</dbReference>
<feature type="coiled-coil region" evidence="5">
    <location>
        <begin position="916"/>
        <end position="950"/>
    </location>
</feature>
<dbReference type="GO" id="GO:0043325">
    <property type="term" value="F:phosphatidylinositol-3,4-bisphosphate binding"/>
    <property type="evidence" value="ECO:0007669"/>
    <property type="project" value="TreeGrafter"/>
</dbReference>
<evidence type="ECO:0000256" key="4">
    <source>
        <dbReference type="ARBA" id="ARBA00023203"/>
    </source>
</evidence>
<dbReference type="EMBL" id="KQ981713">
    <property type="protein sequence ID" value="KYN37351.1"/>
    <property type="molecule type" value="Genomic_DNA"/>
</dbReference>
<proteinExistence type="inferred from homology"/>
<dbReference type="GO" id="GO:0032051">
    <property type="term" value="F:clathrin light chain binding"/>
    <property type="evidence" value="ECO:0007669"/>
    <property type="project" value="TreeGrafter"/>
</dbReference>
<dbReference type="CDD" id="cd17006">
    <property type="entry name" value="ANTH_N_HIP1_like"/>
    <property type="match status" value="1"/>
</dbReference>
<dbReference type="GO" id="GO:0007015">
    <property type="term" value="P:actin filament organization"/>
    <property type="evidence" value="ECO:0007669"/>
    <property type="project" value="TreeGrafter"/>
</dbReference>
<keyword evidence="9" id="KW-1185">Reference proteome</keyword>
<dbReference type="SUPFAM" id="SSF48464">
    <property type="entry name" value="ENTH/VHS domain"/>
    <property type="match status" value="1"/>
</dbReference>
<protein>
    <submittedName>
        <fullName evidence="8">Huntingtin-interacting protein 1</fullName>
    </submittedName>
</protein>
<feature type="domain" description="ENTH" evidence="6">
    <location>
        <begin position="6"/>
        <end position="134"/>
    </location>
</feature>
<evidence type="ECO:0000259" key="6">
    <source>
        <dbReference type="PROSITE" id="PS50942"/>
    </source>
</evidence>
<dbReference type="InterPro" id="IPR008942">
    <property type="entry name" value="ENTH_VHS"/>
</dbReference>
<keyword evidence="3" id="KW-0963">Cytoplasm</keyword>
<dbReference type="FunFam" id="1.20.1410.10:FF:000006">
    <property type="entry name" value="Huntingtin interacting protein"/>
    <property type="match status" value="1"/>
</dbReference>
<dbReference type="Pfam" id="PF01608">
    <property type="entry name" value="I_LWEQ"/>
    <property type="match status" value="1"/>
</dbReference>
<reference evidence="8 9" key="1">
    <citation type="submission" date="2016-03" db="EMBL/GenBank/DDBJ databases">
        <title>Trachymyrmex septentrionalis WGS genome.</title>
        <authorList>
            <person name="Nygaard S."/>
            <person name="Hu H."/>
            <person name="Boomsma J."/>
            <person name="Zhang G."/>
        </authorList>
    </citation>
    <scope>NUCLEOTIDE SEQUENCE [LARGE SCALE GENOMIC DNA]</scope>
    <source>
        <strain evidence="8">Tsep2-gDNA-1</strain>
        <tissue evidence="8">Whole body</tissue>
    </source>
</reference>
<dbReference type="GO" id="GO:0035615">
    <property type="term" value="F:clathrin adaptor activity"/>
    <property type="evidence" value="ECO:0007669"/>
    <property type="project" value="TreeGrafter"/>
</dbReference>
<dbReference type="GO" id="GO:0006897">
    <property type="term" value="P:endocytosis"/>
    <property type="evidence" value="ECO:0007669"/>
    <property type="project" value="InterPro"/>
</dbReference>
<sequence>MTTIPLTDKQLHQLSISIGKAVNSTETPVKEKHVRSAIIGTYREKSGCIFWTYMLRQPLQENQIVAWKFCHVLHKVLREGHPRVIVDSQRYRGKLEDIGKLWQHLREGYGRLIQLYARLLITKLDYHKRNPRLPGNLQVTPEELEAIGENDINIYFQMSVEMFDYMDDILNLQHAVFGSLDLSRSNSMTPCGQCRLAPLIPCIQDASQLYDCCVKILFKLHGALPADTLTGHRDRFSKQFHELKSFYNTIKHMQYFKHLIAIPSLPEKPPNFLIQAELRTYVTPIVVLPPEESIDSETAIENLIDTSDTGSFTGDQLDSVNTRNGSISPDALVERDSLIDHLYQENVRQRQEVNHLLMDHQQIVADFRNRVLELESTLSTKSNEIVTEKQTCQKLMKENAITLAKVQEIEGKNEVLEEKFKKLKDVYSKLREEHISLIRKKAELDKELGGIKISREQSERRTLKAEERLQELLQGQASTEQETQRVAQAREDLEDVRKKLDAVQTENLALIAKIDFITSEKTTLEEDLHDLLVQKEELDLRIVNLETDAERSYNQVKTDANTALFDLLLNAISEAESILHHAMHAIDNPAISALTCTPDYLGSLLEPTEKSFNDLEEAYNNYMLDTTKGKVLIRTAVHSAYFLALYLIYAKSTSNTSTDIGIADRFADECKQLGSQGLIMLSYIKEKSSMTGAQIANVKSQLQKISSLINTLSSTQNNVEIVGTLVESELQSMDKAIEETVAKIQDMLDKSRAADSGLKLKVNEQILDSCTDLMKCIRQLVQKSRLLQKEIVEQGKGTVSATEFYKRNHQWSEGLISAAKAIAMGANFLLEAADKVVLGNGKFEQLVVASQGIAASTAQLVVASRVKADRNSTNLTELSKASREVTQATANVVATAKSCNHLVEENEDLDMSNLSLHQAKRLEMEAQVRILELEQALETERLRLAALRRYHYQLDGENEA</sequence>
<dbReference type="Gene3D" id="1.20.5.1700">
    <property type="match status" value="1"/>
</dbReference>
<dbReference type="KEGG" id="tsep:108750315"/>
<dbReference type="GO" id="GO:0051015">
    <property type="term" value="F:actin filament binding"/>
    <property type="evidence" value="ECO:0007669"/>
    <property type="project" value="TreeGrafter"/>
</dbReference>
<comment type="subcellular location">
    <subcellularLocation>
        <location evidence="1">Cytoplasm</location>
    </subcellularLocation>
</comment>
<keyword evidence="4" id="KW-0009">Actin-binding</keyword>
<dbReference type="InterPro" id="IPR013809">
    <property type="entry name" value="ENTH"/>
</dbReference>
<comment type="similarity">
    <text evidence="2">Belongs to the SLA2 family.</text>
</comment>
<evidence type="ECO:0000313" key="9">
    <source>
        <dbReference type="Proteomes" id="UP000078541"/>
    </source>
</evidence>
<dbReference type="AlphaFoldDB" id="A0A151JVM6"/>
<evidence type="ECO:0000256" key="1">
    <source>
        <dbReference type="ARBA" id="ARBA00004496"/>
    </source>
</evidence>
<dbReference type="OrthoDB" id="8178130at2759"/>
<dbReference type="SUPFAM" id="SSF109885">
    <property type="entry name" value="I/LWEQ domain"/>
    <property type="match status" value="1"/>
</dbReference>
<name>A0A151JVM6_9HYME</name>
<dbReference type="GO" id="GO:0080025">
    <property type="term" value="F:phosphatidylinositol-3,5-bisphosphate binding"/>
    <property type="evidence" value="ECO:0007669"/>
    <property type="project" value="TreeGrafter"/>
</dbReference>
<dbReference type="PROSITE" id="PS50945">
    <property type="entry name" value="I_LWEQ"/>
    <property type="match status" value="1"/>
</dbReference>
<feature type="coiled-coil region" evidence="5">
    <location>
        <begin position="406"/>
        <end position="555"/>
    </location>
</feature>
<dbReference type="InterPro" id="IPR011417">
    <property type="entry name" value="ANTH_dom"/>
</dbReference>
<dbReference type="PROSITE" id="PS50942">
    <property type="entry name" value="ENTH"/>
    <property type="match status" value="1"/>
</dbReference>
<dbReference type="PANTHER" id="PTHR10407:SF15">
    <property type="entry name" value="HUNTINGTIN INTERACTING PROTEIN 1"/>
    <property type="match status" value="1"/>
</dbReference>